<dbReference type="Proteomes" id="UP001057402">
    <property type="component" value="Chromosome 7"/>
</dbReference>
<name>A0ACB9NV41_9MYRT</name>
<gene>
    <name evidence="1" type="ORF">MLD38_025447</name>
</gene>
<evidence type="ECO:0000313" key="1">
    <source>
        <dbReference type="EMBL" id="KAI4340633.1"/>
    </source>
</evidence>
<proteinExistence type="predicted"/>
<reference evidence="2" key="1">
    <citation type="journal article" date="2023" name="Front. Plant Sci.">
        <title>Chromosomal-level genome assembly of Melastoma candidum provides insights into trichome evolution.</title>
        <authorList>
            <person name="Zhong Y."/>
            <person name="Wu W."/>
            <person name="Sun C."/>
            <person name="Zou P."/>
            <person name="Liu Y."/>
            <person name="Dai S."/>
            <person name="Zhou R."/>
        </authorList>
    </citation>
    <scope>NUCLEOTIDE SEQUENCE [LARGE SCALE GENOMIC DNA]</scope>
</reference>
<protein>
    <submittedName>
        <fullName evidence="1">Uncharacterized protein</fullName>
    </submittedName>
</protein>
<keyword evidence="2" id="KW-1185">Reference proteome</keyword>
<evidence type="ECO:0000313" key="2">
    <source>
        <dbReference type="Proteomes" id="UP001057402"/>
    </source>
</evidence>
<organism evidence="1 2">
    <name type="scientific">Melastoma candidum</name>
    <dbReference type="NCBI Taxonomy" id="119954"/>
    <lineage>
        <taxon>Eukaryota</taxon>
        <taxon>Viridiplantae</taxon>
        <taxon>Streptophyta</taxon>
        <taxon>Embryophyta</taxon>
        <taxon>Tracheophyta</taxon>
        <taxon>Spermatophyta</taxon>
        <taxon>Magnoliopsida</taxon>
        <taxon>eudicotyledons</taxon>
        <taxon>Gunneridae</taxon>
        <taxon>Pentapetalae</taxon>
        <taxon>rosids</taxon>
        <taxon>malvids</taxon>
        <taxon>Myrtales</taxon>
        <taxon>Melastomataceae</taxon>
        <taxon>Melastomatoideae</taxon>
        <taxon>Melastomateae</taxon>
        <taxon>Melastoma</taxon>
    </lineage>
</organism>
<accession>A0ACB9NV41</accession>
<sequence>MQKALELKLDEVKEMEDDHRLRLKNLKERGRSLKSEEKNLGVERKGLLAQKEELVSVKALLEKKRSDYEEHLLGICQENDQSKVTDEEMLDKMPTEEEIKRLKEDVRLAKDSLIANMEYEKKLVVEKLDNDRCETLRKHELWKRELETKMQK</sequence>
<comment type="caution">
    <text evidence="1">The sequence shown here is derived from an EMBL/GenBank/DDBJ whole genome shotgun (WGS) entry which is preliminary data.</text>
</comment>
<dbReference type="EMBL" id="CM042886">
    <property type="protein sequence ID" value="KAI4340633.1"/>
    <property type="molecule type" value="Genomic_DNA"/>
</dbReference>